<keyword evidence="4" id="KW-1185">Reference proteome</keyword>
<proteinExistence type="inferred from homology"/>
<comment type="similarity">
    <text evidence="1">Belongs to the YggT family.</text>
</comment>
<dbReference type="Pfam" id="PF02325">
    <property type="entry name" value="CCB3_YggT"/>
    <property type="match status" value="1"/>
</dbReference>
<name>A0ABZ2Y8J8_9FIRM</name>
<reference evidence="3 4" key="1">
    <citation type="submission" date="2023-03" db="EMBL/GenBank/DDBJ databases">
        <title>Novel Species.</title>
        <authorList>
            <person name="Ma S."/>
        </authorList>
    </citation>
    <scope>NUCLEOTIDE SEQUENCE [LARGE SCALE GENOMIC DNA]</scope>
    <source>
        <strain evidence="3 4">LIND6LT2</strain>
    </source>
</reference>
<dbReference type="Proteomes" id="UP001486565">
    <property type="component" value="Chromosome"/>
</dbReference>
<dbReference type="InterPro" id="IPR003425">
    <property type="entry name" value="CCB3/YggT"/>
</dbReference>
<feature type="transmembrane region" description="Helical" evidence="2">
    <location>
        <begin position="70"/>
        <end position="91"/>
    </location>
</feature>
<evidence type="ECO:0000256" key="2">
    <source>
        <dbReference type="SAM" id="Phobius"/>
    </source>
</evidence>
<evidence type="ECO:0000313" key="3">
    <source>
        <dbReference type="EMBL" id="WZL70336.1"/>
    </source>
</evidence>
<dbReference type="PANTHER" id="PTHR33219">
    <property type="entry name" value="YLMG HOMOLOG PROTEIN 2, CHLOROPLASTIC"/>
    <property type="match status" value="1"/>
</dbReference>
<dbReference type="EMBL" id="CP121687">
    <property type="protein sequence ID" value="WZL70336.1"/>
    <property type="molecule type" value="Genomic_DNA"/>
</dbReference>
<dbReference type="PANTHER" id="PTHR33219:SF14">
    <property type="entry name" value="PROTEIN COFACTOR ASSEMBLY OF COMPLEX C SUBUNIT B CCB3, CHLOROPLASTIC-RELATED"/>
    <property type="match status" value="1"/>
</dbReference>
<keyword evidence="2" id="KW-0812">Transmembrane</keyword>
<dbReference type="RefSeq" id="WP_341877299.1">
    <property type="nucleotide sequence ID" value="NZ_CP121687.1"/>
</dbReference>
<protein>
    <submittedName>
        <fullName evidence="3">YggT family protein</fullName>
    </submittedName>
</protein>
<feature type="transmembrane region" description="Helical" evidence="2">
    <location>
        <begin position="12"/>
        <end position="33"/>
    </location>
</feature>
<sequence length="95" mass="10673">MELSAILSSALAVFFNLLDMLIFIRVLLSWFPISRNNPLVALIYQLTEPILGPVRALIQRSVLGGRGMMVDFSPIIALLLLEFIKNILLYLTTLI</sequence>
<organism evidence="3 4">
    <name type="scientific">Defluviitalea saccharophila</name>
    <dbReference type="NCBI Taxonomy" id="879970"/>
    <lineage>
        <taxon>Bacteria</taxon>
        <taxon>Bacillati</taxon>
        <taxon>Bacillota</taxon>
        <taxon>Clostridia</taxon>
        <taxon>Lachnospirales</taxon>
        <taxon>Defluviitaleaceae</taxon>
        <taxon>Defluviitalea</taxon>
    </lineage>
</organism>
<keyword evidence="2" id="KW-1133">Transmembrane helix</keyword>
<accession>A0ABZ2Y8J8</accession>
<keyword evidence="2" id="KW-0472">Membrane</keyword>
<evidence type="ECO:0000256" key="1">
    <source>
        <dbReference type="ARBA" id="ARBA00010894"/>
    </source>
</evidence>
<evidence type="ECO:0000313" key="4">
    <source>
        <dbReference type="Proteomes" id="UP001486565"/>
    </source>
</evidence>
<gene>
    <name evidence="3" type="ORF">QBE51_02055</name>
</gene>